<dbReference type="NCBIfam" id="TIGR00705">
    <property type="entry name" value="SppA_67K"/>
    <property type="match status" value="1"/>
</dbReference>
<evidence type="ECO:0000256" key="8">
    <source>
        <dbReference type="SAM" id="Phobius"/>
    </source>
</evidence>
<comment type="subcellular location">
    <subcellularLocation>
        <location evidence="1">Membrane</location>
    </subcellularLocation>
</comment>
<dbReference type="InterPro" id="IPR004634">
    <property type="entry name" value="Pept_S49_pIV"/>
</dbReference>
<evidence type="ECO:0000256" key="5">
    <source>
        <dbReference type="ARBA" id="ARBA00022825"/>
    </source>
</evidence>
<gene>
    <name evidence="10" type="ORF">SAMN05216283_101614</name>
</gene>
<dbReference type="InterPro" id="IPR029045">
    <property type="entry name" value="ClpP/crotonase-like_dom_sf"/>
</dbReference>
<evidence type="ECO:0000256" key="2">
    <source>
        <dbReference type="ARBA" id="ARBA00008683"/>
    </source>
</evidence>
<feature type="domain" description="Peptidase S49" evidence="9">
    <location>
        <begin position="375"/>
        <end position="525"/>
    </location>
</feature>
<dbReference type="PANTHER" id="PTHR33209">
    <property type="entry name" value="PROTEASE 4"/>
    <property type="match status" value="1"/>
</dbReference>
<dbReference type="Proteomes" id="UP000198964">
    <property type="component" value="Unassembled WGS sequence"/>
</dbReference>
<dbReference type="InterPro" id="IPR047217">
    <property type="entry name" value="S49_SppA_67K_type_N"/>
</dbReference>
<keyword evidence="8" id="KW-0812">Transmembrane</keyword>
<evidence type="ECO:0000259" key="9">
    <source>
        <dbReference type="Pfam" id="PF01343"/>
    </source>
</evidence>
<organism evidence="10 11">
    <name type="scientific">Sunxiuqinia elliptica</name>
    <dbReference type="NCBI Taxonomy" id="655355"/>
    <lineage>
        <taxon>Bacteria</taxon>
        <taxon>Pseudomonadati</taxon>
        <taxon>Bacteroidota</taxon>
        <taxon>Bacteroidia</taxon>
        <taxon>Marinilabiliales</taxon>
        <taxon>Prolixibacteraceae</taxon>
        <taxon>Sunxiuqinia</taxon>
    </lineage>
</organism>
<dbReference type="InterPro" id="IPR004635">
    <property type="entry name" value="Pept_S49_SppA"/>
</dbReference>
<dbReference type="PIRSF" id="PIRSF001217">
    <property type="entry name" value="Protease_4_SppA"/>
    <property type="match status" value="1"/>
</dbReference>
<reference evidence="10 11" key="1">
    <citation type="submission" date="2016-10" db="EMBL/GenBank/DDBJ databases">
        <authorList>
            <person name="de Groot N.N."/>
        </authorList>
    </citation>
    <scope>NUCLEOTIDE SEQUENCE [LARGE SCALE GENOMIC DNA]</scope>
    <source>
        <strain evidence="10 11">CGMCC 1.9156</strain>
    </source>
</reference>
<protein>
    <submittedName>
        <fullName evidence="10">Protease-4</fullName>
    </submittedName>
</protein>
<keyword evidence="4" id="KW-0378">Hydrolase</keyword>
<keyword evidence="3 10" id="KW-0645">Protease</keyword>
<dbReference type="InterPro" id="IPR002142">
    <property type="entry name" value="Peptidase_S49"/>
</dbReference>
<dbReference type="Gene3D" id="6.20.330.10">
    <property type="match status" value="1"/>
</dbReference>
<dbReference type="Pfam" id="PF01343">
    <property type="entry name" value="Peptidase_S49"/>
    <property type="match status" value="2"/>
</dbReference>
<evidence type="ECO:0000256" key="4">
    <source>
        <dbReference type="ARBA" id="ARBA00022801"/>
    </source>
</evidence>
<dbReference type="RefSeq" id="WP_093918337.1">
    <property type="nucleotide sequence ID" value="NZ_FONW01000001.1"/>
</dbReference>
<name>A0A1I2C5H5_9BACT</name>
<keyword evidence="11" id="KW-1185">Reference proteome</keyword>
<evidence type="ECO:0000256" key="6">
    <source>
        <dbReference type="ARBA" id="ARBA00023136"/>
    </source>
</evidence>
<keyword evidence="8" id="KW-1133">Transmembrane helix</keyword>
<dbReference type="GO" id="GO:0006465">
    <property type="term" value="P:signal peptide processing"/>
    <property type="evidence" value="ECO:0007669"/>
    <property type="project" value="InterPro"/>
</dbReference>
<dbReference type="Gene3D" id="3.90.226.10">
    <property type="entry name" value="2-enoyl-CoA Hydratase, Chain A, domain 1"/>
    <property type="match status" value="3"/>
</dbReference>
<dbReference type="PANTHER" id="PTHR33209:SF1">
    <property type="entry name" value="PEPTIDASE S49 DOMAIN-CONTAINING PROTEIN"/>
    <property type="match status" value="1"/>
</dbReference>
<evidence type="ECO:0000256" key="7">
    <source>
        <dbReference type="PIRSR" id="PIRSR001217-1"/>
    </source>
</evidence>
<evidence type="ECO:0000313" key="11">
    <source>
        <dbReference type="Proteomes" id="UP000198964"/>
    </source>
</evidence>
<feature type="domain" description="Peptidase S49" evidence="9">
    <location>
        <begin position="125"/>
        <end position="277"/>
    </location>
</feature>
<sequence>MKSFLKYTLATIVGVMIAGFVMLIFSIGIVSTLVSMGEKPVSVKEQSVLVLKLDHEIIERGNKNPFSDLDFPGLSGTKQTGLDDILACIEKAKTDSHIEGIYLNPSMIMAGMGTVEEIRNALIDFKESGKFIYAYGEALSQKAYYLVSVADQVVMNPLGMVELKGLSAQRMFYKNALEKVGIEMQVIRHGKFKAAVEPYLLEKMSPENRLQTEKYIGSLWAQMLEDIAATRGVDVAKLNELADGVTTFRGADYLLENGLVDTLKYKDQVIADLKELTGTAEKDDVNAIDVKAYAKVPASTDGKGLARNKIAVIYATGGIDMPGSGSDGIDSEELSRTIREARRDSAVKAIVLRINSPGGSAYGSEVIWREVRLASEVKPVIASMGDVAASGGYYIAAAADTILANRTTITGSIGIFGVIPNINELLNDKLGITQDVVNTNEHSDILSLIRPMSSFERELMQNYIEKGYGIFTGRVAEGRNMTVEAVDKVGEGRVWAAGDAMEIGLVDGFGGITEAVELAVELAGVERYRVQSLPEIKDPFEEWLKEMSGTAKMWFVKQELGELYPVYQRLREVKQTRGVLARMPYDIQID</sequence>
<dbReference type="GO" id="GO:0016020">
    <property type="term" value="C:membrane"/>
    <property type="evidence" value="ECO:0007669"/>
    <property type="project" value="UniProtKB-SubCell"/>
</dbReference>
<dbReference type="STRING" id="655355.SAMN05216283_101614"/>
<dbReference type="NCBIfam" id="TIGR00706">
    <property type="entry name" value="SppA_dom"/>
    <property type="match status" value="1"/>
</dbReference>
<keyword evidence="6 8" id="KW-0472">Membrane</keyword>
<keyword evidence="5" id="KW-0720">Serine protease</keyword>
<evidence type="ECO:0000256" key="3">
    <source>
        <dbReference type="ARBA" id="ARBA00022670"/>
    </source>
</evidence>
<dbReference type="CDD" id="cd07023">
    <property type="entry name" value="S49_Sppa_N_C"/>
    <property type="match status" value="1"/>
</dbReference>
<feature type="transmembrane region" description="Helical" evidence="8">
    <location>
        <begin position="7"/>
        <end position="34"/>
    </location>
</feature>
<comment type="similarity">
    <text evidence="2">Belongs to the peptidase S49 family.</text>
</comment>
<accession>A0A1I2C5H5</accession>
<evidence type="ECO:0000256" key="1">
    <source>
        <dbReference type="ARBA" id="ARBA00004370"/>
    </source>
</evidence>
<proteinExistence type="inferred from homology"/>
<dbReference type="InterPro" id="IPR047272">
    <property type="entry name" value="S49_SppA_C"/>
</dbReference>
<feature type="active site" description="Proton donor/acceptor" evidence="7">
    <location>
        <position position="193"/>
    </location>
</feature>
<dbReference type="AlphaFoldDB" id="A0A1I2C5H5"/>
<evidence type="ECO:0000313" key="10">
    <source>
        <dbReference type="EMBL" id="SFE63597.1"/>
    </source>
</evidence>
<dbReference type="GO" id="GO:0008236">
    <property type="term" value="F:serine-type peptidase activity"/>
    <property type="evidence" value="ECO:0007669"/>
    <property type="project" value="UniProtKB-KW"/>
</dbReference>
<dbReference type="CDD" id="cd07018">
    <property type="entry name" value="S49_SppA_67K_type"/>
    <property type="match status" value="1"/>
</dbReference>
<dbReference type="SUPFAM" id="SSF52096">
    <property type="entry name" value="ClpP/crotonase"/>
    <property type="match status" value="2"/>
</dbReference>
<feature type="active site" description="Nucleophile" evidence="7">
    <location>
        <position position="390"/>
    </location>
</feature>
<dbReference type="EMBL" id="FONW01000001">
    <property type="protein sequence ID" value="SFE63597.1"/>
    <property type="molecule type" value="Genomic_DNA"/>
</dbReference>